<dbReference type="SUPFAM" id="SSF81342">
    <property type="entry name" value="Transmembrane di-heme cytochromes"/>
    <property type="match status" value="1"/>
</dbReference>
<keyword evidence="11 19" id="KW-1133">Transmembrane helix</keyword>
<feature type="transmembrane region" description="Helical" evidence="19">
    <location>
        <begin position="141"/>
        <end position="159"/>
    </location>
</feature>
<keyword evidence="6 19" id="KW-0679">Respiratory chain</keyword>
<evidence type="ECO:0000256" key="7">
    <source>
        <dbReference type="ARBA" id="ARBA00022692"/>
    </source>
</evidence>
<dbReference type="InterPro" id="IPR048260">
    <property type="entry name" value="Cytochrome_b_C_euk/bac"/>
</dbReference>
<keyword evidence="10 19" id="KW-0249">Electron transport</keyword>
<feature type="transmembrane region" description="Helical" evidence="19">
    <location>
        <begin position="114"/>
        <end position="134"/>
    </location>
</feature>
<dbReference type="InterPro" id="IPR048259">
    <property type="entry name" value="Cytochrome_b_N_euk/bac"/>
</dbReference>
<accession>Q9TAA7</accession>
<evidence type="ECO:0000256" key="3">
    <source>
        <dbReference type="ARBA" id="ARBA00013531"/>
    </source>
</evidence>
<feature type="transmembrane region" description="Helical" evidence="19">
    <location>
        <begin position="31"/>
        <end position="58"/>
    </location>
</feature>
<feature type="transmembrane region" description="Helical" evidence="19">
    <location>
        <begin position="230"/>
        <end position="251"/>
    </location>
</feature>
<dbReference type="SUPFAM" id="SSF81648">
    <property type="entry name" value="a domain/subunit of cytochrome bc1 complex (Ubiquinol-cytochrome c reductase)"/>
    <property type="match status" value="1"/>
</dbReference>
<comment type="cofactor">
    <cofactor evidence="19">
        <name>heme b</name>
        <dbReference type="ChEBI" id="CHEBI:60344"/>
    </cofactor>
    <text evidence="19">Binds 2 heme groups non-covalently.</text>
</comment>
<dbReference type="CDD" id="cd00290">
    <property type="entry name" value="cytochrome_b_C"/>
    <property type="match status" value="1"/>
</dbReference>
<dbReference type="InterPro" id="IPR005798">
    <property type="entry name" value="Cyt_b/b6_C"/>
</dbReference>
<dbReference type="InterPro" id="IPR016174">
    <property type="entry name" value="Di-haem_cyt_TM"/>
</dbReference>
<dbReference type="InterPro" id="IPR005797">
    <property type="entry name" value="Cyt_b/b6_N"/>
</dbReference>
<evidence type="ECO:0000256" key="8">
    <source>
        <dbReference type="ARBA" id="ARBA00022723"/>
    </source>
</evidence>
<dbReference type="AlphaFoldDB" id="Q9TAA7"/>
<feature type="binding site" description="axial binding residue" evidence="18">
    <location>
        <position position="84"/>
    </location>
    <ligand>
        <name>heme b</name>
        <dbReference type="ChEBI" id="CHEBI:60344"/>
        <label>b562</label>
    </ligand>
    <ligandPart>
        <name>Fe</name>
        <dbReference type="ChEBI" id="CHEBI:18248"/>
    </ligandPart>
</feature>
<keyword evidence="9" id="KW-0999">Mitochondrion inner membrane</keyword>
<dbReference type="PROSITE" id="PS51002">
    <property type="entry name" value="CYTB_NTER"/>
    <property type="match status" value="1"/>
</dbReference>
<comment type="similarity">
    <text evidence="16 19">Belongs to the cytochrome b family.</text>
</comment>
<feature type="binding site" evidence="17">
    <location>
        <position position="202"/>
    </location>
    <ligand>
        <name>a ubiquinone</name>
        <dbReference type="ChEBI" id="CHEBI:16389"/>
    </ligand>
</feature>
<evidence type="ECO:0000259" key="20">
    <source>
        <dbReference type="PROSITE" id="PS51002"/>
    </source>
</evidence>
<evidence type="ECO:0000256" key="10">
    <source>
        <dbReference type="ARBA" id="ARBA00022982"/>
    </source>
</evidence>
<keyword evidence="8 18" id="KW-0479">Metal-binding</keyword>
<evidence type="ECO:0000256" key="1">
    <source>
        <dbReference type="ARBA" id="ARBA00002566"/>
    </source>
</evidence>
<dbReference type="GO" id="GO:0006122">
    <property type="term" value="P:mitochondrial electron transport, ubiquinol to cytochrome c"/>
    <property type="evidence" value="ECO:0007669"/>
    <property type="project" value="TreeGrafter"/>
</dbReference>
<evidence type="ECO:0000256" key="9">
    <source>
        <dbReference type="ARBA" id="ARBA00022792"/>
    </source>
</evidence>
<keyword evidence="13" id="KW-0830">Ubiquinone</keyword>
<keyword evidence="15 19" id="KW-0472">Membrane</keyword>
<dbReference type="PANTHER" id="PTHR19271:SF16">
    <property type="entry name" value="CYTOCHROME B"/>
    <property type="match status" value="1"/>
</dbReference>
<feature type="domain" description="Cytochrome b/b6 N-terminal region profile" evidence="20">
    <location>
        <begin position="1"/>
        <end position="210"/>
    </location>
</feature>
<dbReference type="PROSITE" id="PS51003">
    <property type="entry name" value="CYTB_CTER"/>
    <property type="match status" value="1"/>
</dbReference>
<dbReference type="InterPro" id="IPR027387">
    <property type="entry name" value="Cytb/b6-like_sf"/>
</dbReference>
<keyword evidence="7 19" id="KW-0812">Transmembrane</keyword>
<feature type="transmembrane region" description="Helical" evidence="19">
    <location>
        <begin position="179"/>
        <end position="201"/>
    </location>
</feature>
<evidence type="ECO:0000256" key="16">
    <source>
        <dbReference type="ARBA" id="ARBA00061233"/>
    </source>
</evidence>
<keyword evidence="14 19" id="KW-0496">Mitochondrion</keyword>
<dbReference type="GO" id="GO:0008121">
    <property type="term" value="F:quinol-cytochrome-c reductase activity"/>
    <property type="evidence" value="ECO:0007669"/>
    <property type="project" value="InterPro"/>
</dbReference>
<keyword evidence="12 18" id="KW-0408">Iron</keyword>
<dbReference type="EMBL" id="AF197863">
    <property type="protein sequence ID" value="AAF13442.1"/>
    <property type="molecule type" value="Genomic_DNA"/>
</dbReference>
<evidence type="ECO:0000313" key="22">
    <source>
        <dbReference type="EMBL" id="AAF13442.1"/>
    </source>
</evidence>
<dbReference type="Gene3D" id="1.20.810.10">
    <property type="entry name" value="Cytochrome Bc1 Complex, Chain C"/>
    <property type="match status" value="1"/>
</dbReference>
<sequence>MALNLRKHHPILKVINDSLIDLPTPSNISTWWNFGSLLGICLTTQIVTGLLLATHYTADTTLAFSSVAHMCRDVQFGWLIRNLHANGASLFFICIYIHIGRGLYYGSYLNKETWNVGIILLLTLMATAFVGYVLPWGQMSFWGATVITNLFSAIPYIGQTLVEWAWGGFSVDNPTLTRFFALHFLLPFAIVGLTLVHLTFLHETGSNNPLGIPSDCDKIPFHPYYSIKDILGFALMIILLAALALFSPNLLGDPENFTPANPLATPPHIKPEWYFLFAYAILRSIPNKLGGVLALATSILVLFLVPLLHKSKQRSMTFRPLSQILFWTLVANLLVLTWVGSQPVEHPFILIGQLASISYFTIILILFPLASMLENKLLNL</sequence>
<comment type="function">
    <text evidence="1 19">Component of the ubiquinol-cytochrome c reductase complex (complex III or cytochrome b-c1 complex) that is part of the mitochondrial respiratory chain. The b-c1 complex mediates electron transfer from ubiquinol to cytochrome c. Contributes to the generation of a proton gradient across the mitochondrial membrane that is then used for ATP synthesis.</text>
</comment>
<evidence type="ECO:0000259" key="21">
    <source>
        <dbReference type="PROSITE" id="PS51003"/>
    </source>
</evidence>
<feature type="transmembrane region" description="Helical" evidence="19">
    <location>
        <begin position="347"/>
        <end position="370"/>
    </location>
</feature>
<feature type="binding site" description="axial binding residue" evidence="18">
    <location>
        <position position="197"/>
    </location>
    <ligand>
        <name>heme b</name>
        <dbReference type="ChEBI" id="CHEBI:60344"/>
        <label>b566</label>
    </ligand>
    <ligandPart>
        <name>Fe</name>
        <dbReference type="ChEBI" id="CHEBI:18248"/>
    </ligandPart>
</feature>
<comment type="cofactor">
    <cofactor evidence="18">
        <name>heme</name>
        <dbReference type="ChEBI" id="CHEBI:30413"/>
    </cofactor>
    <text evidence="18">Binds 2 heme groups non-covalently.</text>
</comment>
<evidence type="ECO:0000256" key="17">
    <source>
        <dbReference type="PIRSR" id="PIRSR038885-1"/>
    </source>
</evidence>
<keyword evidence="4 19" id="KW-0813">Transport</keyword>
<dbReference type="InterPro" id="IPR030689">
    <property type="entry name" value="Cytochrome_b"/>
</dbReference>
<protein>
    <recommendedName>
        <fullName evidence="3 19">Cytochrome b</fullName>
    </recommendedName>
</protein>
<dbReference type="InterPro" id="IPR036150">
    <property type="entry name" value="Cyt_b/b6_C_sf"/>
</dbReference>
<name>Q9TAA7_MELFU</name>
<evidence type="ECO:0000256" key="4">
    <source>
        <dbReference type="ARBA" id="ARBA00022448"/>
    </source>
</evidence>
<dbReference type="Pfam" id="PF00032">
    <property type="entry name" value="Cytochrom_B_C"/>
    <property type="match status" value="1"/>
</dbReference>
<evidence type="ECO:0000256" key="13">
    <source>
        <dbReference type="ARBA" id="ARBA00023075"/>
    </source>
</evidence>
<feature type="transmembrane region" description="Helical" evidence="19">
    <location>
        <begin position="289"/>
        <end position="309"/>
    </location>
</feature>
<dbReference type="CDD" id="cd00284">
    <property type="entry name" value="Cytochrome_b_N"/>
    <property type="match status" value="1"/>
</dbReference>
<evidence type="ECO:0000256" key="2">
    <source>
        <dbReference type="ARBA" id="ARBA00004448"/>
    </source>
</evidence>
<keyword evidence="5 18" id="KW-0349">Heme</keyword>
<geneLocation type="mitochondrion" evidence="22"/>
<evidence type="ECO:0000256" key="14">
    <source>
        <dbReference type="ARBA" id="ARBA00023128"/>
    </source>
</evidence>
<dbReference type="GO" id="GO:0045275">
    <property type="term" value="C:respiratory chain complex III"/>
    <property type="evidence" value="ECO:0007669"/>
    <property type="project" value="InterPro"/>
</dbReference>
<organism evidence="22">
    <name type="scientific">Melipotes fumigatus</name>
    <name type="common">Smoky honeyeater</name>
    <dbReference type="NCBI Taxonomy" id="108834"/>
    <lineage>
        <taxon>Eukaryota</taxon>
        <taxon>Metazoa</taxon>
        <taxon>Chordata</taxon>
        <taxon>Craniata</taxon>
        <taxon>Vertebrata</taxon>
        <taxon>Euteleostomi</taxon>
        <taxon>Archelosauria</taxon>
        <taxon>Archosauria</taxon>
        <taxon>Dinosauria</taxon>
        <taxon>Saurischia</taxon>
        <taxon>Theropoda</taxon>
        <taxon>Coelurosauria</taxon>
        <taxon>Aves</taxon>
        <taxon>Neognathae</taxon>
        <taxon>Neoaves</taxon>
        <taxon>Telluraves</taxon>
        <taxon>Australaves</taxon>
        <taxon>Passeriformes</taxon>
        <taxon>Meliphagoidea</taxon>
        <taxon>Meliphagidae</taxon>
        <taxon>Melipotes</taxon>
    </lineage>
</organism>
<evidence type="ECO:0000256" key="18">
    <source>
        <dbReference type="PIRSR" id="PIRSR038885-2"/>
    </source>
</evidence>
<evidence type="ECO:0000256" key="19">
    <source>
        <dbReference type="RuleBase" id="RU362117"/>
    </source>
</evidence>
<dbReference type="GO" id="GO:0005743">
    <property type="term" value="C:mitochondrial inner membrane"/>
    <property type="evidence" value="ECO:0007669"/>
    <property type="project" value="UniProtKB-SubCell"/>
</dbReference>
<dbReference type="FunFam" id="1.20.810.10:FF:000002">
    <property type="entry name" value="Cytochrome b"/>
    <property type="match status" value="1"/>
</dbReference>
<evidence type="ECO:0000256" key="5">
    <source>
        <dbReference type="ARBA" id="ARBA00022617"/>
    </source>
</evidence>
<feature type="binding site" description="axial binding residue" evidence="18">
    <location>
        <position position="98"/>
    </location>
    <ligand>
        <name>heme b</name>
        <dbReference type="ChEBI" id="CHEBI:60344"/>
        <label>b566</label>
    </ligand>
    <ligandPart>
        <name>Fe</name>
        <dbReference type="ChEBI" id="CHEBI:18248"/>
    </ligandPart>
</feature>
<proteinExistence type="inferred from homology"/>
<feature type="binding site" description="axial binding residue" evidence="18">
    <location>
        <position position="183"/>
    </location>
    <ligand>
        <name>heme b</name>
        <dbReference type="ChEBI" id="CHEBI:60344"/>
        <label>b562</label>
    </ligand>
    <ligandPart>
        <name>Fe</name>
        <dbReference type="ChEBI" id="CHEBI:18248"/>
    </ligandPart>
</feature>
<reference evidence="22" key="1">
    <citation type="journal article" date="2000" name="Proc. R. Soc. B">
        <title>What is not a bird of paradise? Molecular and morphological evidence places Macgregoria in the Meliphagidae and the Cnemophilinae near the base of the corvoid tree.</title>
        <authorList>
            <person name="Cracraft J."/>
            <person name="Feinstein J."/>
        </authorList>
    </citation>
    <scope>NUCLEOTIDE SEQUENCE</scope>
</reference>
<dbReference type="PIRSF" id="PIRSF038885">
    <property type="entry name" value="COB"/>
    <property type="match status" value="1"/>
</dbReference>
<dbReference type="GO" id="GO:0016491">
    <property type="term" value="F:oxidoreductase activity"/>
    <property type="evidence" value="ECO:0007669"/>
    <property type="project" value="UniProtKB-UniRule"/>
</dbReference>
<evidence type="ECO:0000256" key="15">
    <source>
        <dbReference type="ARBA" id="ARBA00023136"/>
    </source>
</evidence>
<comment type="subcellular location">
    <subcellularLocation>
        <location evidence="2">Mitochondrion inner membrane</location>
        <topology evidence="2">Multi-pass membrane protein</topology>
    </subcellularLocation>
</comment>
<feature type="domain" description="Cytochrome b/b6 C-terminal region profile" evidence="21">
    <location>
        <begin position="211"/>
        <end position="380"/>
    </location>
</feature>
<evidence type="ECO:0000256" key="6">
    <source>
        <dbReference type="ARBA" id="ARBA00022660"/>
    </source>
</evidence>
<dbReference type="PANTHER" id="PTHR19271">
    <property type="entry name" value="CYTOCHROME B"/>
    <property type="match status" value="1"/>
</dbReference>
<dbReference type="Pfam" id="PF00033">
    <property type="entry name" value="Cytochrome_B"/>
    <property type="match status" value="1"/>
</dbReference>
<evidence type="ECO:0000256" key="12">
    <source>
        <dbReference type="ARBA" id="ARBA00023004"/>
    </source>
</evidence>
<feature type="transmembrane region" description="Helical" evidence="19">
    <location>
        <begin position="79"/>
        <end position="99"/>
    </location>
</feature>
<feature type="transmembrane region" description="Helical" evidence="19">
    <location>
        <begin position="321"/>
        <end position="341"/>
    </location>
</feature>
<evidence type="ECO:0000256" key="11">
    <source>
        <dbReference type="ARBA" id="ARBA00022989"/>
    </source>
</evidence>
<dbReference type="GO" id="GO:0046872">
    <property type="term" value="F:metal ion binding"/>
    <property type="evidence" value="ECO:0007669"/>
    <property type="project" value="UniProtKB-UniRule"/>
</dbReference>